<comment type="caution">
    <text evidence="2">The sequence shown here is derived from an EMBL/GenBank/DDBJ whole genome shotgun (WGS) entry which is preliminary data.</text>
</comment>
<keyword evidence="3" id="KW-1185">Reference proteome</keyword>
<evidence type="ECO:0000313" key="3">
    <source>
        <dbReference type="Proteomes" id="UP000637906"/>
    </source>
</evidence>
<dbReference type="PANTHER" id="PTHR42103">
    <property type="entry name" value="ALPHA/BETA-HYDROLASES SUPERFAMILY PROTEIN"/>
    <property type="match status" value="1"/>
</dbReference>
<dbReference type="Pfam" id="PF01738">
    <property type="entry name" value="DLH"/>
    <property type="match status" value="1"/>
</dbReference>
<keyword evidence="2" id="KW-0378">Hydrolase</keyword>
<dbReference type="InterPro" id="IPR002925">
    <property type="entry name" value="Dienelactn_hydro"/>
</dbReference>
<gene>
    <name evidence="2" type="ORF">sL5_02230</name>
</gene>
<dbReference type="AlphaFoldDB" id="A0A8J3HUM4"/>
<feature type="domain" description="Dienelactone hydrolase" evidence="1">
    <location>
        <begin position="89"/>
        <end position="217"/>
    </location>
</feature>
<dbReference type="PANTHER" id="PTHR42103:SF2">
    <property type="entry name" value="AB HYDROLASE-1 DOMAIN-CONTAINING PROTEIN"/>
    <property type="match status" value="1"/>
</dbReference>
<dbReference type="Proteomes" id="UP000637906">
    <property type="component" value="Unassembled WGS sequence"/>
</dbReference>
<evidence type="ECO:0000259" key="1">
    <source>
        <dbReference type="Pfam" id="PF01738"/>
    </source>
</evidence>
<name>A0A8J3HUM4_9RICK</name>
<protein>
    <submittedName>
        <fullName evidence="2">Alpha/beta hydrolase</fullName>
    </submittedName>
</protein>
<accession>A0A8J3HUM4</accession>
<dbReference type="SUPFAM" id="SSF53474">
    <property type="entry name" value="alpha/beta-Hydrolases"/>
    <property type="match status" value="1"/>
</dbReference>
<dbReference type="GO" id="GO:0016787">
    <property type="term" value="F:hydrolase activity"/>
    <property type="evidence" value="ECO:0007669"/>
    <property type="project" value="UniProtKB-KW"/>
</dbReference>
<proteinExistence type="predicted"/>
<evidence type="ECO:0000313" key="2">
    <source>
        <dbReference type="EMBL" id="GHM59230.1"/>
    </source>
</evidence>
<reference evidence="2 3" key="1">
    <citation type="journal article" date="2021" name="Microb. Ecol.">
        <title>Candidatus Mesenet longicola: Novel Endosymbionts of Brontispa longissima that Induce Cytoplasmic Incompatibility.</title>
        <authorList>
            <person name="Takano S."/>
            <person name="Gotoh Y."/>
            <person name="Hayashi T."/>
        </authorList>
    </citation>
    <scope>NUCLEOTIDE SEQUENCE [LARGE SCALE GENOMIC DNA]</scope>
    <source>
        <strain evidence="2">L5</strain>
    </source>
</reference>
<dbReference type="InterPro" id="IPR029058">
    <property type="entry name" value="AB_hydrolase_fold"/>
</dbReference>
<organism evidence="2 3">
    <name type="scientific">Candidatus Mesenet longicola</name>
    <dbReference type="NCBI Taxonomy" id="1892558"/>
    <lineage>
        <taxon>Bacteria</taxon>
        <taxon>Pseudomonadati</taxon>
        <taxon>Pseudomonadota</taxon>
        <taxon>Alphaproteobacteria</taxon>
        <taxon>Rickettsiales</taxon>
        <taxon>Anaplasmataceae</taxon>
        <taxon>Candidatus Mesenet</taxon>
    </lineage>
</organism>
<dbReference type="EMBL" id="BNGU01000005">
    <property type="protein sequence ID" value="GHM59230.1"/>
    <property type="molecule type" value="Genomic_DNA"/>
</dbReference>
<sequence>MVEVFFNSSAPIGDNSTRRIEGIYHQSKDVNAPLALVLPSHPRYGGNMNNKVVCNLFDAFANNDITVLKINFRDVGKQASMFNRGIDELSDAAAAMDWLQDNNVSTVPFWVAGFSFGAWVAMQLMMRRPEVERFVSIAPSANQYDFSFLFPCPVPGLIIQGDRDNISEEVMVSQLAEKLISSMNSEYMQYHVIDGADHFFHDNMGEINKIIDDYVKAWLNNVSTVNKNNFVKRARRKTRQPA</sequence>
<dbReference type="Gene3D" id="3.40.50.1820">
    <property type="entry name" value="alpha/beta hydrolase"/>
    <property type="match status" value="1"/>
</dbReference>